<keyword evidence="1" id="KW-0812">Transmembrane</keyword>
<comment type="caution">
    <text evidence="2">The sequence shown here is derived from an EMBL/GenBank/DDBJ whole genome shotgun (WGS) entry which is preliminary data.</text>
</comment>
<dbReference type="AlphaFoldDB" id="A0AAW0PQ68"/>
<dbReference type="PANTHER" id="PTHR47735:SF8">
    <property type="entry name" value="POTASSIUM VOLTAGE-GATED CHANNEL SUBFAMILY KQT MEMBER 5"/>
    <property type="match status" value="1"/>
</dbReference>
<keyword evidence="3" id="KW-1185">Reference proteome</keyword>
<accession>A0AAW0PQ68</accession>
<dbReference type="InterPro" id="IPR003937">
    <property type="entry name" value="K_chnl_volt-dep_KCNQ"/>
</dbReference>
<dbReference type="Proteomes" id="UP001460270">
    <property type="component" value="Unassembled WGS sequence"/>
</dbReference>
<keyword evidence="1" id="KW-0472">Membrane</keyword>
<sequence>MAALVKLYLINMRAELVFAQKRVFMRFILVFSCLVLSVFSTIPPHQDSSSYSLLILNSGARHSRKQHGLCRAHLTLCPRHTQDVGYRLHEREEERVVMIVVFGLEYIIRIWSAGCCCRYRGWQGRLRFARKPFCVIALVTSALSLARACLSSHSMQFEVGRKRGQFSPVISSCDMDLLCSSVETAAVCFCERVKRSHALPHQSLS</sequence>
<reference evidence="3" key="1">
    <citation type="submission" date="2024-04" db="EMBL/GenBank/DDBJ databases">
        <title>Salinicola lusitanus LLJ914,a marine bacterium isolated from the Okinawa Trough.</title>
        <authorList>
            <person name="Li J."/>
        </authorList>
    </citation>
    <scope>NUCLEOTIDE SEQUENCE [LARGE SCALE GENOMIC DNA]</scope>
</reference>
<evidence type="ECO:0000313" key="3">
    <source>
        <dbReference type="Proteomes" id="UP001460270"/>
    </source>
</evidence>
<organism evidence="2 3">
    <name type="scientific">Mugilogobius chulae</name>
    <name type="common">yellowstripe goby</name>
    <dbReference type="NCBI Taxonomy" id="88201"/>
    <lineage>
        <taxon>Eukaryota</taxon>
        <taxon>Metazoa</taxon>
        <taxon>Chordata</taxon>
        <taxon>Craniata</taxon>
        <taxon>Vertebrata</taxon>
        <taxon>Euteleostomi</taxon>
        <taxon>Actinopterygii</taxon>
        <taxon>Neopterygii</taxon>
        <taxon>Teleostei</taxon>
        <taxon>Neoteleostei</taxon>
        <taxon>Acanthomorphata</taxon>
        <taxon>Gobiaria</taxon>
        <taxon>Gobiiformes</taxon>
        <taxon>Gobioidei</taxon>
        <taxon>Gobiidae</taxon>
        <taxon>Gobionellinae</taxon>
        <taxon>Mugilogobius</taxon>
    </lineage>
</organism>
<name>A0AAW0PQ68_9GOBI</name>
<dbReference type="EMBL" id="JBBPFD010000004">
    <property type="protein sequence ID" value="KAK7930719.1"/>
    <property type="molecule type" value="Genomic_DNA"/>
</dbReference>
<gene>
    <name evidence="2" type="ORF">WMY93_007114</name>
</gene>
<dbReference type="GO" id="GO:0008076">
    <property type="term" value="C:voltage-gated potassium channel complex"/>
    <property type="evidence" value="ECO:0007669"/>
    <property type="project" value="TreeGrafter"/>
</dbReference>
<keyword evidence="1" id="KW-1133">Transmembrane helix</keyword>
<protein>
    <submittedName>
        <fullName evidence="2">Uncharacterized protein</fullName>
    </submittedName>
</protein>
<evidence type="ECO:0000256" key="1">
    <source>
        <dbReference type="SAM" id="Phobius"/>
    </source>
</evidence>
<dbReference type="GO" id="GO:0005249">
    <property type="term" value="F:voltage-gated potassium channel activity"/>
    <property type="evidence" value="ECO:0007669"/>
    <property type="project" value="InterPro"/>
</dbReference>
<feature type="transmembrane region" description="Helical" evidence="1">
    <location>
        <begin position="23"/>
        <end position="42"/>
    </location>
</feature>
<dbReference type="PRINTS" id="PR01459">
    <property type="entry name" value="KCNQCHANNEL"/>
</dbReference>
<proteinExistence type="predicted"/>
<evidence type="ECO:0000313" key="2">
    <source>
        <dbReference type="EMBL" id="KAK7930719.1"/>
    </source>
</evidence>
<dbReference type="PANTHER" id="PTHR47735">
    <property type="entry name" value="POTASSIUM VOLTAGE-GATED CHANNEL SUBFAMILY KQT MEMBER 4"/>
    <property type="match status" value="1"/>
</dbReference>